<dbReference type="Pfam" id="PF00782">
    <property type="entry name" value="DSPc"/>
    <property type="match status" value="1"/>
</dbReference>
<name>A0AAD5QUK2_PARTN</name>
<feature type="domain" description="Tyrosine specific protein phosphatases" evidence="2">
    <location>
        <begin position="70"/>
        <end position="137"/>
    </location>
</feature>
<dbReference type="SUPFAM" id="SSF52799">
    <property type="entry name" value="(Phosphotyrosine protein) phosphatases II"/>
    <property type="match status" value="1"/>
</dbReference>
<proteinExistence type="predicted"/>
<reference evidence="3" key="1">
    <citation type="submission" date="2021-06" db="EMBL/GenBank/DDBJ databases">
        <title>Parelaphostrongylus tenuis whole genome reference sequence.</title>
        <authorList>
            <person name="Garwood T.J."/>
            <person name="Larsen P.A."/>
            <person name="Fountain-Jones N.M."/>
            <person name="Garbe J.R."/>
            <person name="Macchietto M.G."/>
            <person name="Kania S.A."/>
            <person name="Gerhold R.W."/>
            <person name="Richards J.E."/>
            <person name="Wolf T.M."/>
        </authorList>
    </citation>
    <scope>NUCLEOTIDE SEQUENCE</scope>
    <source>
        <strain evidence="3">MNPRO001-30</strain>
        <tissue evidence="3">Meninges</tissue>
    </source>
</reference>
<dbReference type="InterPro" id="IPR029021">
    <property type="entry name" value="Prot-tyrosine_phosphatase-like"/>
</dbReference>
<dbReference type="InterPro" id="IPR000340">
    <property type="entry name" value="Dual-sp_phosphatase_cat-dom"/>
</dbReference>
<organism evidence="3 4">
    <name type="scientific">Parelaphostrongylus tenuis</name>
    <name type="common">Meningeal worm</name>
    <dbReference type="NCBI Taxonomy" id="148309"/>
    <lineage>
        <taxon>Eukaryota</taxon>
        <taxon>Metazoa</taxon>
        <taxon>Ecdysozoa</taxon>
        <taxon>Nematoda</taxon>
        <taxon>Chromadorea</taxon>
        <taxon>Rhabditida</taxon>
        <taxon>Rhabditina</taxon>
        <taxon>Rhabditomorpha</taxon>
        <taxon>Strongyloidea</taxon>
        <taxon>Metastrongylidae</taxon>
        <taxon>Parelaphostrongylus</taxon>
    </lineage>
</organism>
<dbReference type="EMBL" id="JAHQIW010004476">
    <property type="protein sequence ID" value="KAJ1362545.1"/>
    <property type="molecule type" value="Genomic_DNA"/>
</dbReference>
<evidence type="ECO:0000313" key="4">
    <source>
        <dbReference type="Proteomes" id="UP001196413"/>
    </source>
</evidence>
<dbReference type="GO" id="GO:0004484">
    <property type="term" value="F:mRNA guanylyltransferase activity"/>
    <property type="evidence" value="ECO:0007669"/>
    <property type="project" value="TreeGrafter"/>
</dbReference>
<evidence type="ECO:0000313" key="3">
    <source>
        <dbReference type="EMBL" id="KAJ1362545.1"/>
    </source>
</evidence>
<sequence>MHGVSSDIDQCQKLLALSFLLVLRESRQRCSFICAADTRGPIVAVKNQGCIYRKMRLRGHGKSPEEKETDSFVQLVQDFTKDHPGEVVGVHCTHGFNRTGFLIAAYLIIAKNWAVDHAILTFAKQRPCGIYKQEYLFDLFKRYGNTDHCLEAPSEPSWEYGDAFRDDGSTDPSTNEAYEDAEAVNGTDKTQGKRKEEELSHIEQPAKRPQLQNLPSD</sequence>
<dbReference type="Proteomes" id="UP001196413">
    <property type="component" value="Unassembled WGS sequence"/>
</dbReference>
<dbReference type="InterPro" id="IPR016130">
    <property type="entry name" value="Tyr_Pase_AS"/>
</dbReference>
<dbReference type="PROSITE" id="PS50056">
    <property type="entry name" value="TYR_PHOSPHATASE_2"/>
    <property type="match status" value="1"/>
</dbReference>
<evidence type="ECO:0000259" key="2">
    <source>
        <dbReference type="PROSITE" id="PS50056"/>
    </source>
</evidence>
<dbReference type="PANTHER" id="PTHR10367">
    <property type="entry name" value="MRNA-CAPPING ENZYME"/>
    <property type="match status" value="1"/>
</dbReference>
<dbReference type="GO" id="GO:0006370">
    <property type="term" value="P:7-methylguanosine mRNA capping"/>
    <property type="evidence" value="ECO:0007669"/>
    <property type="project" value="TreeGrafter"/>
</dbReference>
<dbReference type="PANTHER" id="PTHR10367:SF17">
    <property type="entry name" value="MRNA-CAPPING ENZYME"/>
    <property type="match status" value="1"/>
</dbReference>
<evidence type="ECO:0000256" key="1">
    <source>
        <dbReference type="SAM" id="MobiDB-lite"/>
    </source>
</evidence>
<keyword evidence="4" id="KW-1185">Reference proteome</keyword>
<gene>
    <name evidence="3" type="ORF">KIN20_022137</name>
</gene>
<feature type="compositionally biased region" description="Basic and acidic residues" evidence="1">
    <location>
        <begin position="190"/>
        <end position="206"/>
    </location>
</feature>
<feature type="region of interest" description="Disordered" evidence="1">
    <location>
        <begin position="160"/>
        <end position="217"/>
    </location>
</feature>
<comment type="caution">
    <text evidence="3">The sequence shown here is derived from an EMBL/GenBank/DDBJ whole genome shotgun (WGS) entry which is preliminary data.</text>
</comment>
<accession>A0AAD5QUK2</accession>
<dbReference type="Gene3D" id="3.90.190.10">
    <property type="entry name" value="Protein tyrosine phosphatase superfamily"/>
    <property type="match status" value="1"/>
</dbReference>
<dbReference type="AlphaFoldDB" id="A0AAD5QUK2"/>
<dbReference type="InterPro" id="IPR051029">
    <property type="entry name" value="mRNA_Capping_Enz/RNA_Phosphat"/>
</dbReference>
<protein>
    <recommendedName>
        <fullName evidence="2">Tyrosine specific protein phosphatases domain-containing protein</fullName>
    </recommendedName>
</protein>
<dbReference type="InterPro" id="IPR000387">
    <property type="entry name" value="Tyr_Pase_dom"/>
</dbReference>
<dbReference type="PROSITE" id="PS00383">
    <property type="entry name" value="TYR_PHOSPHATASE_1"/>
    <property type="match status" value="1"/>
</dbReference>